<name>A0A914XCS4_9BILA</name>
<evidence type="ECO:0000256" key="1">
    <source>
        <dbReference type="SAM" id="SignalP"/>
    </source>
</evidence>
<accession>A0A914XCS4</accession>
<proteinExistence type="predicted"/>
<evidence type="ECO:0000313" key="2">
    <source>
        <dbReference type="Proteomes" id="UP000887566"/>
    </source>
</evidence>
<feature type="chain" id="PRO_5037870493" evidence="1">
    <location>
        <begin position="29"/>
        <end position="231"/>
    </location>
</feature>
<dbReference type="WBParaSite" id="PSAMB.scaffold7451size7630.g30078.t1">
    <property type="protein sequence ID" value="PSAMB.scaffold7451size7630.g30078.t1"/>
    <property type="gene ID" value="PSAMB.scaffold7451size7630.g30078"/>
</dbReference>
<keyword evidence="1" id="KW-0732">Signal</keyword>
<organism evidence="2 3">
    <name type="scientific">Plectus sambesii</name>
    <dbReference type="NCBI Taxonomy" id="2011161"/>
    <lineage>
        <taxon>Eukaryota</taxon>
        <taxon>Metazoa</taxon>
        <taxon>Ecdysozoa</taxon>
        <taxon>Nematoda</taxon>
        <taxon>Chromadorea</taxon>
        <taxon>Plectida</taxon>
        <taxon>Plectina</taxon>
        <taxon>Plectoidea</taxon>
        <taxon>Plectidae</taxon>
        <taxon>Plectus</taxon>
    </lineage>
</organism>
<dbReference type="PANTHER" id="PTHR34401">
    <property type="entry name" value="PROTEIN CBG12388-RELATED"/>
    <property type="match status" value="1"/>
</dbReference>
<dbReference type="PANTHER" id="PTHR34401:SF6">
    <property type="entry name" value="DUF19 DOMAIN-CONTAINING PROTEIN"/>
    <property type="match status" value="1"/>
</dbReference>
<protein>
    <submittedName>
        <fullName evidence="3">Uncharacterized protein</fullName>
    </submittedName>
</protein>
<sequence>MAAFMTTTNGVLFLRLIVLALLVFGVHSRSGRSSRVRQCSCHEQSLCVKDLEKMGERCLDKCWSHTRAITSRPNELRQCFRGKTRMVKDFEKCAQKNMKSCVQSRHGPKIPKQSISGIMRAAERKVHSMTQNALSSGFGGNMNRLISTTRSLGDCVKNCFIAKTADGVCLRKYRCQPLLPQESKAGKLISKCMRIDIKKEGGPLCNCALKAGVRDLSKVCSVLSLMGSKSG</sequence>
<dbReference type="AlphaFoldDB" id="A0A914XCS4"/>
<keyword evidence="2" id="KW-1185">Reference proteome</keyword>
<evidence type="ECO:0000313" key="3">
    <source>
        <dbReference type="WBParaSite" id="PSAMB.scaffold7451size7630.g30078.t1"/>
    </source>
</evidence>
<reference evidence="3" key="1">
    <citation type="submission" date="2022-11" db="UniProtKB">
        <authorList>
            <consortium name="WormBaseParasite"/>
        </authorList>
    </citation>
    <scope>IDENTIFICATION</scope>
</reference>
<dbReference type="Proteomes" id="UP000887566">
    <property type="component" value="Unplaced"/>
</dbReference>
<feature type="signal peptide" evidence="1">
    <location>
        <begin position="1"/>
        <end position="28"/>
    </location>
</feature>